<dbReference type="AlphaFoldDB" id="A0A381U0N2"/>
<dbReference type="InterPro" id="IPR005320">
    <property type="entry name" value="Peptidase_S51"/>
</dbReference>
<evidence type="ECO:0000313" key="5">
    <source>
        <dbReference type="EMBL" id="SVA20003.1"/>
    </source>
</evidence>
<dbReference type="SUPFAM" id="SSF52317">
    <property type="entry name" value="Class I glutamine amidotransferase-like"/>
    <property type="match status" value="1"/>
</dbReference>
<accession>A0A381U0N2</accession>
<sequence>MNNSPSLVALVGGEEFSSYCVEMDTRILSLIKPLNGKPKVAIVPTAAAFQRPDLAAENGVKHFRSLGADSYAVNILSKSDAEDDKFIPDLKEANLIYLTGGDPNHLVSVFSDSHILELIGTLTNQGCFLAGSSAGAMVLGNQMFHGNVTTGLSLIGNIITLPHHENSNPASIHRSIVSKLPKDPKVYGIDGGTGLIFTEAGTEILGKGAVTSYSQNGWTVSTPRQAT</sequence>
<comment type="similarity">
    <text evidence="1">Belongs to the peptidase S51 family.</text>
</comment>
<reference evidence="5" key="1">
    <citation type="submission" date="2018-05" db="EMBL/GenBank/DDBJ databases">
        <authorList>
            <person name="Lanie J.A."/>
            <person name="Ng W.-L."/>
            <person name="Kazmierczak K.M."/>
            <person name="Andrzejewski T.M."/>
            <person name="Davidsen T.M."/>
            <person name="Wayne K.J."/>
            <person name="Tettelin H."/>
            <person name="Glass J.I."/>
            <person name="Rusch D."/>
            <person name="Podicherti R."/>
            <person name="Tsui H.-C.T."/>
            <person name="Winkler M.E."/>
        </authorList>
    </citation>
    <scope>NUCLEOTIDE SEQUENCE</scope>
</reference>
<dbReference type="EMBL" id="UINC01005236">
    <property type="protein sequence ID" value="SVA20003.1"/>
    <property type="molecule type" value="Genomic_DNA"/>
</dbReference>
<evidence type="ECO:0000256" key="3">
    <source>
        <dbReference type="ARBA" id="ARBA00022801"/>
    </source>
</evidence>
<dbReference type="InterPro" id="IPR029062">
    <property type="entry name" value="Class_I_gatase-like"/>
</dbReference>
<name>A0A381U0N2_9ZZZZ</name>
<evidence type="ECO:0000256" key="2">
    <source>
        <dbReference type="ARBA" id="ARBA00022670"/>
    </source>
</evidence>
<keyword evidence="3" id="KW-0378">Hydrolase</keyword>
<dbReference type="GO" id="GO:0006508">
    <property type="term" value="P:proteolysis"/>
    <property type="evidence" value="ECO:0007669"/>
    <property type="project" value="UniProtKB-KW"/>
</dbReference>
<evidence type="ECO:0000256" key="4">
    <source>
        <dbReference type="ARBA" id="ARBA00022825"/>
    </source>
</evidence>
<evidence type="ECO:0008006" key="6">
    <source>
        <dbReference type="Google" id="ProtNLM"/>
    </source>
</evidence>
<proteinExistence type="inferred from homology"/>
<evidence type="ECO:0000256" key="1">
    <source>
        <dbReference type="ARBA" id="ARBA00006534"/>
    </source>
</evidence>
<organism evidence="5">
    <name type="scientific">marine metagenome</name>
    <dbReference type="NCBI Taxonomy" id="408172"/>
    <lineage>
        <taxon>unclassified sequences</taxon>
        <taxon>metagenomes</taxon>
        <taxon>ecological metagenomes</taxon>
    </lineage>
</organism>
<dbReference type="Pfam" id="PF03575">
    <property type="entry name" value="Peptidase_S51"/>
    <property type="match status" value="1"/>
</dbReference>
<gene>
    <name evidence="5" type="ORF">METZ01_LOCUS72857</name>
</gene>
<dbReference type="PANTHER" id="PTHR36175:SF1">
    <property type="entry name" value="CYANOPHYCINASE"/>
    <property type="match status" value="1"/>
</dbReference>
<keyword evidence="4" id="KW-0720">Serine protease</keyword>
<protein>
    <recommendedName>
        <fullName evidence="6">Cyanophycinase</fullName>
    </recommendedName>
</protein>
<dbReference type="CDD" id="cd03129">
    <property type="entry name" value="GAT1_Peptidase_E_like"/>
    <property type="match status" value="1"/>
</dbReference>
<keyword evidence="2" id="KW-0645">Protease</keyword>
<dbReference type="GO" id="GO:0008236">
    <property type="term" value="F:serine-type peptidase activity"/>
    <property type="evidence" value="ECO:0007669"/>
    <property type="project" value="UniProtKB-KW"/>
</dbReference>
<dbReference type="PANTHER" id="PTHR36175">
    <property type="entry name" value="CYANOPHYCINASE"/>
    <property type="match status" value="1"/>
</dbReference>
<dbReference type="Gene3D" id="3.40.50.880">
    <property type="match status" value="1"/>
</dbReference>